<dbReference type="PANTHER" id="PTHR22550:SF5">
    <property type="entry name" value="LEUCINE ZIPPER PROTEIN 4"/>
    <property type="match status" value="1"/>
</dbReference>
<dbReference type="Pfam" id="PF03323">
    <property type="entry name" value="GerA"/>
    <property type="match status" value="1"/>
</dbReference>
<dbReference type="GO" id="GO:0009847">
    <property type="term" value="P:spore germination"/>
    <property type="evidence" value="ECO:0007669"/>
    <property type="project" value="UniProtKB-UniRule"/>
</dbReference>
<dbReference type="GO" id="GO:0005886">
    <property type="term" value="C:plasma membrane"/>
    <property type="evidence" value="ECO:0007669"/>
    <property type="project" value="UniProtKB-SubCell"/>
</dbReference>
<sequence length="540" mass="60389">MRRTKRTKKPIPITKQNSSNQSRNEQRKTSSLPLFSTLAKNIDEILKAVGYSSDVTVRQVCLGEKCQSKVAFVFTDGLVDEGIINEFIISPIMNKDDVLAVSQFPLDELQKMVLQVGNVERLSDFESLFTSILSGDTVILVDGSDEGIVIDTKSWEGRNVTEPQTQTVIRGPHEGFTEGLRVNTSLIRRRIKDKNLWIETRQIGNRTKTDVAILYMKDIADEQVVNEVRSRLEKIQIDSILDSGNIEELIQDNTFTPFPTVHNSERPDAVAAGILEGRVAILVDGSPYGLIVPALFAQFLQAPEDYYQRFDFGFIRFLRYIGMLISLLAPSLYIAVTTFHQEMLKTTLLISIAAQREGIPFPAFVEALIMEITFELLREAGIRMPRAIGPAISIVGALVLGEAAVSASLVSPAMVIVVSITAISGFTFPSFSIGIPFRLFRFVLMALAASFGLFGIIIGLIAIIIHLCSLQSFGVPYMYPFAPFNFNDQKDVIFRVPLWMMKTRPQPIAGDYSFRMNQSDSSQKDRNRQLKRRNSHESSD</sequence>
<evidence type="ECO:0000256" key="4">
    <source>
        <dbReference type="PIRNR" id="PIRNR005690"/>
    </source>
</evidence>
<evidence type="ECO:0000256" key="1">
    <source>
        <dbReference type="ARBA" id="ARBA00004141"/>
    </source>
</evidence>
<name>A0A9E8LTU2_9BACI</name>
<comment type="similarity">
    <text evidence="2 4">Belongs to the GerABKA family.</text>
</comment>
<comment type="subcellular location">
    <subcellularLocation>
        <location evidence="4">Cell membrane</location>
    </subcellularLocation>
    <subcellularLocation>
        <location evidence="1">Membrane</location>
        <topology evidence="1">Multi-pass membrane protein</topology>
    </subcellularLocation>
</comment>
<dbReference type="EMBL" id="CP106878">
    <property type="protein sequence ID" value="WAA09071.1"/>
    <property type="molecule type" value="Genomic_DNA"/>
</dbReference>
<feature type="transmembrane region" description="Helical" evidence="6">
    <location>
        <begin position="389"/>
        <end position="407"/>
    </location>
</feature>
<evidence type="ECO:0000313" key="8">
    <source>
        <dbReference type="Proteomes" id="UP001164718"/>
    </source>
</evidence>
<keyword evidence="6" id="KW-0812">Transmembrane</keyword>
<evidence type="ECO:0000256" key="5">
    <source>
        <dbReference type="SAM" id="MobiDB-lite"/>
    </source>
</evidence>
<feature type="region of interest" description="Disordered" evidence="5">
    <location>
        <begin position="1"/>
        <end position="30"/>
    </location>
</feature>
<evidence type="ECO:0000256" key="6">
    <source>
        <dbReference type="SAM" id="Phobius"/>
    </source>
</evidence>
<keyword evidence="6" id="KW-1133">Transmembrane helix</keyword>
<evidence type="ECO:0000256" key="2">
    <source>
        <dbReference type="ARBA" id="ARBA00005278"/>
    </source>
</evidence>
<feature type="region of interest" description="Disordered" evidence="5">
    <location>
        <begin position="510"/>
        <end position="540"/>
    </location>
</feature>
<protein>
    <submittedName>
        <fullName evidence="7">Spore germination protein</fullName>
    </submittedName>
</protein>
<feature type="transmembrane region" description="Helical" evidence="6">
    <location>
        <begin position="413"/>
        <end position="435"/>
    </location>
</feature>
<reference evidence="7" key="1">
    <citation type="submission" date="2022-09" db="EMBL/GenBank/DDBJ databases">
        <title>Complete Genomes of Fervidibacillus albus and Fervidibacillus halotolerans isolated from tidal flat sediments.</title>
        <authorList>
            <person name="Kwon K.K."/>
            <person name="Yang S.-H."/>
            <person name="Park M.J."/>
            <person name="Oh H.-M."/>
        </authorList>
    </citation>
    <scope>NUCLEOTIDE SEQUENCE</scope>
    <source>
        <strain evidence="7">MEBiC13591</strain>
    </source>
</reference>
<feature type="transmembrane region" description="Helical" evidence="6">
    <location>
        <begin position="317"/>
        <end position="339"/>
    </location>
</feature>
<dbReference type="RefSeq" id="WP_275416856.1">
    <property type="nucleotide sequence ID" value="NZ_CP106878.1"/>
</dbReference>
<dbReference type="InterPro" id="IPR004995">
    <property type="entry name" value="Spore_Ger"/>
</dbReference>
<feature type="compositionally biased region" description="Polar residues" evidence="5">
    <location>
        <begin position="16"/>
        <end position="30"/>
    </location>
</feature>
<dbReference type="PANTHER" id="PTHR22550">
    <property type="entry name" value="SPORE GERMINATION PROTEIN"/>
    <property type="match status" value="1"/>
</dbReference>
<dbReference type="InterPro" id="IPR050768">
    <property type="entry name" value="UPF0353/GerABKA_families"/>
</dbReference>
<evidence type="ECO:0000313" key="7">
    <source>
        <dbReference type="EMBL" id="WAA09071.1"/>
    </source>
</evidence>
<gene>
    <name evidence="7" type="ORF">OE104_10780</name>
</gene>
<proteinExistence type="inferred from homology"/>
<dbReference type="KEGG" id="faf:OE104_10780"/>
<dbReference type="AlphaFoldDB" id="A0A9E8LTU2"/>
<accession>A0A9E8LTU2</accession>
<keyword evidence="8" id="KW-1185">Reference proteome</keyword>
<feature type="transmembrane region" description="Helical" evidence="6">
    <location>
        <begin position="442"/>
        <end position="467"/>
    </location>
</feature>
<dbReference type="Proteomes" id="UP001164718">
    <property type="component" value="Chromosome"/>
</dbReference>
<keyword evidence="3 4" id="KW-0472">Membrane</keyword>
<organism evidence="7 8">
    <name type="scientific">Fervidibacillus albus</name>
    <dbReference type="NCBI Taxonomy" id="2980026"/>
    <lineage>
        <taxon>Bacteria</taxon>
        <taxon>Bacillati</taxon>
        <taxon>Bacillota</taxon>
        <taxon>Bacilli</taxon>
        <taxon>Bacillales</taxon>
        <taxon>Bacillaceae</taxon>
        <taxon>Fervidibacillus</taxon>
    </lineage>
</organism>
<dbReference type="PIRSF" id="PIRSF005690">
    <property type="entry name" value="GerBA"/>
    <property type="match status" value="1"/>
</dbReference>
<evidence type="ECO:0000256" key="3">
    <source>
        <dbReference type="ARBA" id="ARBA00023136"/>
    </source>
</evidence>